<evidence type="ECO:0000313" key="8">
    <source>
        <dbReference type="Proteomes" id="UP000240542"/>
    </source>
</evidence>
<dbReference type="PANTHER" id="PTHR43046:SF12">
    <property type="entry name" value="GDP-MANNOSE MANNOSYL HYDROLASE"/>
    <property type="match status" value="1"/>
</dbReference>
<evidence type="ECO:0000256" key="2">
    <source>
        <dbReference type="ARBA" id="ARBA00005582"/>
    </source>
</evidence>
<evidence type="ECO:0000256" key="3">
    <source>
        <dbReference type="ARBA" id="ARBA00022801"/>
    </source>
</evidence>
<evidence type="ECO:0000256" key="1">
    <source>
        <dbReference type="ARBA" id="ARBA00001946"/>
    </source>
</evidence>
<sequence length="155" mass="16426">MAPLLPAAEWFASLPTAYLSAFGLITDPAGAVLMVDPNYREHWTLPGGVVEDGEAPHLGCEREVAEEVGLSLLAGPLLCVHWSAPHGDRPKPFLALVFDCGTVPEDTPVSVQESELDGYTFAPPDQAVGLMHPGLAPRLETALRARAAGRTAYIG</sequence>
<keyword evidence="8" id="KW-1185">Reference proteome</keyword>
<name>A0A2P8DPC3_9ACTN</name>
<dbReference type="InterPro" id="IPR015797">
    <property type="entry name" value="NUDIX_hydrolase-like_dom_sf"/>
</dbReference>
<dbReference type="GO" id="GO:0016787">
    <property type="term" value="F:hydrolase activity"/>
    <property type="evidence" value="ECO:0007669"/>
    <property type="project" value="UniProtKB-KW"/>
</dbReference>
<dbReference type="PROSITE" id="PS00893">
    <property type="entry name" value="NUDIX_BOX"/>
    <property type="match status" value="1"/>
</dbReference>
<dbReference type="PANTHER" id="PTHR43046">
    <property type="entry name" value="GDP-MANNOSE MANNOSYL HYDROLASE"/>
    <property type="match status" value="1"/>
</dbReference>
<evidence type="ECO:0000256" key="4">
    <source>
        <dbReference type="ARBA" id="ARBA00022842"/>
    </source>
</evidence>
<evidence type="ECO:0000313" key="7">
    <source>
        <dbReference type="EMBL" id="PSK99059.1"/>
    </source>
</evidence>
<organism evidence="7 8">
    <name type="scientific">Murinocardiopsis flavida</name>
    <dbReference type="NCBI Taxonomy" id="645275"/>
    <lineage>
        <taxon>Bacteria</taxon>
        <taxon>Bacillati</taxon>
        <taxon>Actinomycetota</taxon>
        <taxon>Actinomycetes</taxon>
        <taxon>Streptosporangiales</taxon>
        <taxon>Nocardiopsidaceae</taxon>
        <taxon>Murinocardiopsis</taxon>
    </lineage>
</organism>
<comment type="caution">
    <text evidence="7">The sequence shown here is derived from an EMBL/GenBank/DDBJ whole genome shotgun (WGS) entry which is preliminary data.</text>
</comment>
<dbReference type="PROSITE" id="PS51462">
    <property type="entry name" value="NUDIX"/>
    <property type="match status" value="1"/>
</dbReference>
<feature type="domain" description="Nudix hydrolase" evidence="6">
    <location>
        <begin position="16"/>
        <end position="144"/>
    </location>
</feature>
<reference evidence="7 8" key="1">
    <citation type="submission" date="2018-03" db="EMBL/GenBank/DDBJ databases">
        <title>Genomic Encyclopedia of Archaeal and Bacterial Type Strains, Phase II (KMG-II): from individual species to whole genera.</title>
        <authorList>
            <person name="Goeker M."/>
        </authorList>
    </citation>
    <scope>NUCLEOTIDE SEQUENCE [LARGE SCALE GENOMIC DNA]</scope>
    <source>
        <strain evidence="7 8">DSM 45312</strain>
    </source>
</reference>
<keyword evidence="4" id="KW-0460">Magnesium</keyword>
<comment type="cofactor">
    <cofactor evidence="1">
        <name>Mg(2+)</name>
        <dbReference type="ChEBI" id="CHEBI:18420"/>
    </cofactor>
</comment>
<evidence type="ECO:0000256" key="5">
    <source>
        <dbReference type="RuleBase" id="RU003476"/>
    </source>
</evidence>
<dbReference type="Proteomes" id="UP000240542">
    <property type="component" value="Unassembled WGS sequence"/>
</dbReference>
<dbReference type="OrthoDB" id="4247482at2"/>
<dbReference type="RefSeq" id="WP_106582367.1">
    <property type="nucleotide sequence ID" value="NZ_PYGA01000004.1"/>
</dbReference>
<dbReference type="AlphaFoldDB" id="A0A2P8DPC3"/>
<dbReference type="InterPro" id="IPR020084">
    <property type="entry name" value="NUDIX_hydrolase_CS"/>
</dbReference>
<dbReference type="PRINTS" id="PR00502">
    <property type="entry name" value="NUDIXFAMILY"/>
</dbReference>
<dbReference type="Gene3D" id="3.90.79.10">
    <property type="entry name" value="Nucleoside Triphosphate Pyrophosphohydrolase"/>
    <property type="match status" value="1"/>
</dbReference>
<dbReference type="Pfam" id="PF00293">
    <property type="entry name" value="NUDIX"/>
    <property type="match status" value="1"/>
</dbReference>
<evidence type="ECO:0000259" key="6">
    <source>
        <dbReference type="PROSITE" id="PS51462"/>
    </source>
</evidence>
<comment type="similarity">
    <text evidence="2 5">Belongs to the Nudix hydrolase family.</text>
</comment>
<accession>A0A2P8DPC3</accession>
<protein>
    <submittedName>
        <fullName evidence="7">NUDIX domain-containing protein</fullName>
    </submittedName>
</protein>
<dbReference type="SUPFAM" id="SSF55811">
    <property type="entry name" value="Nudix"/>
    <property type="match status" value="1"/>
</dbReference>
<dbReference type="CDD" id="cd18876">
    <property type="entry name" value="NUDIX_Hydrolase"/>
    <property type="match status" value="1"/>
</dbReference>
<keyword evidence="3 5" id="KW-0378">Hydrolase</keyword>
<dbReference type="InterPro" id="IPR020476">
    <property type="entry name" value="Nudix_hydrolase"/>
</dbReference>
<dbReference type="EMBL" id="PYGA01000004">
    <property type="protein sequence ID" value="PSK99059.1"/>
    <property type="molecule type" value="Genomic_DNA"/>
</dbReference>
<dbReference type="InterPro" id="IPR000086">
    <property type="entry name" value="NUDIX_hydrolase_dom"/>
</dbReference>
<proteinExistence type="inferred from homology"/>
<gene>
    <name evidence="7" type="ORF">CLV63_104283</name>
</gene>